<dbReference type="EMBL" id="CP129013">
    <property type="protein sequence ID" value="WLR42352.1"/>
    <property type="molecule type" value="Genomic_DNA"/>
</dbReference>
<evidence type="ECO:0008006" key="3">
    <source>
        <dbReference type="Google" id="ProtNLM"/>
    </source>
</evidence>
<protein>
    <recommendedName>
        <fullName evidence="3">DUF3888 domain-containing protein</fullName>
    </recommendedName>
</protein>
<accession>A0ABY9JSH5</accession>
<evidence type="ECO:0000313" key="1">
    <source>
        <dbReference type="EMBL" id="WLR42352.1"/>
    </source>
</evidence>
<proteinExistence type="predicted"/>
<keyword evidence="2" id="KW-1185">Reference proteome</keyword>
<organism evidence="1 2">
    <name type="scientific">Bacillus carboniphilus</name>
    <dbReference type="NCBI Taxonomy" id="86663"/>
    <lineage>
        <taxon>Bacteria</taxon>
        <taxon>Bacillati</taxon>
        <taxon>Bacillota</taxon>
        <taxon>Bacilli</taxon>
        <taxon>Bacillales</taxon>
        <taxon>Bacillaceae</taxon>
        <taxon>Bacillus</taxon>
    </lineage>
</organism>
<name>A0ABY9JSH5_9BACI</name>
<evidence type="ECO:0000313" key="2">
    <source>
        <dbReference type="Proteomes" id="UP001197974"/>
    </source>
</evidence>
<reference evidence="1 2" key="1">
    <citation type="submission" date="2023-06" db="EMBL/GenBank/DDBJ databases">
        <title>Five Gram-positive bacteria isolated from mangrove sediments in Shenzhen, Guangdong, China.</title>
        <authorList>
            <person name="Yu S."/>
            <person name="Zheng W."/>
            <person name="Huang Y."/>
        </authorList>
    </citation>
    <scope>NUCLEOTIDE SEQUENCE [LARGE SCALE GENOMIC DNA]</scope>
    <source>
        <strain evidence="1 2">SaN35-3</strain>
    </source>
</reference>
<gene>
    <name evidence="1" type="ORF">LC087_16840</name>
</gene>
<dbReference type="Proteomes" id="UP001197974">
    <property type="component" value="Chromosome"/>
</dbReference>
<sequence>MTSVKKLLFVSMILIIPDSIISFSDQKKEIIEDIKLNGRTIETISIANVRGSMDDVAEPHITYLQIDTTEIQLFVEFIKRAEPIDGVVDVIVLDYVLTITYDNRIEPMIHTPYGWMRMGEL</sequence>
<dbReference type="RefSeq" id="WP_306019722.1">
    <property type="nucleotide sequence ID" value="NZ_CP129013.1"/>
</dbReference>